<feature type="compositionally biased region" description="Low complexity" evidence="1">
    <location>
        <begin position="82"/>
        <end position="93"/>
    </location>
</feature>
<feature type="region of interest" description="Disordered" evidence="1">
    <location>
        <begin position="79"/>
        <end position="123"/>
    </location>
</feature>
<name>A0ABN9M652_9NEOB</name>
<proteinExistence type="predicted"/>
<organism evidence="2 3">
    <name type="scientific">Ranitomeya imitator</name>
    <name type="common">mimic poison frog</name>
    <dbReference type="NCBI Taxonomy" id="111125"/>
    <lineage>
        <taxon>Eukaryota</taxon>
        <taxon>Metazoa</taxon>
        <taxon>Chordata</taxon>
        <taxon>Craniata</taxon>
        <taxon>Vertebrata</taxon>
        <taxon>Euteleostomi</taxon>
        <taxon>Amphibia</taxon>
        <taxon>Batrachia</taxon>
        <taxon>Anura</taxon>
        <taxon>Neobatrachia</taxon>
        <taxon>Hyloidea</taxon>
        <taxon>Dendrobatidae</taxon>
        <taxon>Dendrobatinae</taxon>
        <taxon>Ranitomeya</taxon>
    </lineage>
</organism>
<keyword evidence="3" id="KW-1185">Reference proteome</keyword>
<comment type="caution">
    <text evidence="2">The sequence shown here is derived from an EMBL/GenBank/DDBJ whole genome shotgun (WGS) entry which is preliminary data.</text>
</comment>
<sequence length="213" mass="23241">MLVSRYTEQGIGTVQARSMDGFGDAAPSLAEEKEDLEERKIIKAQIHELRASQNGSSHTMLNEPVSDISLLLHAPSREKLMSSSSSSSSISSSEPGTKAQSCTTEHSTLSTDTEEDPPQCGTSEVFMQPVTQNYTEQENLPRTKSVFREPSAVLKPESSWTDKKQNGTNKLKVDKNGLCLEEKQSRTCTEPGYIGGLSTALQDAVDKLLMPLC</sequence>
<protein>
    <recommendedName>
        <fullName evidence="4">Breast cancer susceptibility protein 1</fullName>
    </recommendedName>
</protein>
<feature type="region of interest" description="Disordered" evidence="1">
    <location>
        <begin position="137"/>
        <end position="168"/>
    </location>
</feature>
<accession>A0ABN9M652</accession>
<gene>
    <name evidence="2" type="ORF">RIMI_LOCUS16589390</name>
</gene>
<evidence type="ECO:0000313" key="3">
    <source>
        <dbReference type="Proteomes" id="UP001176940"/>
    </source>
</evidence>
<evidence type="ECO:0008006" key="4">
    <source>
        <dbReference type="Google" id="ProtNLM"/>
    </source>
</evidence>
<evidence type="ECO:0000313" key="2">
    <source>
        <dbReference type="EMBL" id="CAJ0958906.1"/>
    </source>
</evidence>
<evidence type="ECO:0000256" key="1">
    <source>
        <dbReference type="SAM" id="MobiDB-lite"/>
    </source>
</evidence>
<reference evidence="2" key="1">
    <citation type="submission" date="2023-07" db="EMBL/GenBank/DDBJ databases">
        <authorList>
            <person name="Stuckert A."/>
        </authorList>
    </citation>
    <scope>NUCLEOTIDE SEQUENCE</scope>
</reference>
<feature type="compositionally biased region" description="Polar residues" evidence="1">
    <location>
        <begin position="94"/>
        <end position="111"/>
    </location>
</feature>
<dbReference type="Proteomes" id="UP001176940">
    <property type="component" value="Unassembled WGS sequence"/>
</dbReference>
<dbReference type="EMBL" id="CAUEEQ010046613">
    <property type="protein sequence ID" value="CAJ0958906.1"/>
    <property type="molecule type" value="Genomic_DNA"/>
</dbReference>